<comment type="caution">
    <text evidence="6">The sequence shown here is derived from an EMBL/GenBank/DDBJ whole genome shotgun (WGS) entry which is preliminary data.</text>
</comment>
<evidence type="ECO:0000256" key="2">
    <source>
        <dbReference type="ARBA" id="ARBA00023125"/>
    </source>
</evidence>
<dbReference type="PANTHER" id="PTHR30136:SF24">
    <property type="entry name" value="HTH-TYPE TRANSCRIPTIONAL REPRESSOR ALLR"/>
    <property type="match status" value="1"/>
</dbReference>
<keyword evidence="1" id="KW-0805">Transcription regulation</keyword>
<reference evidence="6 7" key="1">
    <citation type="submission" date="2023-10" db="EMBL/GenBank/DDBJ databases">
        <title>Saccharopolyspora sp. nov., isolated from mangrove soil.</title>
        <authorList>
            <person name="Lu Y."/>
            <person name="Liu W."/>
        </authorList>
    </citation>
    <scope>NUCLEOTIDE SEQUENCE [LARGE SCALE GENOMIC DNA]</scope>
    <source>
        <strain evidence="6 7">S2-29</strain>
    </source>
</reference>
<dbReference type="PROSITE" id="PS51077">
    <property type="entry name" value="HTH_ICLR"/>
    <property type="match status" value="1"/>
</dbReference>
<feature type="domain" description="HTH iclR-type" evidence="4">
    <location>
        <begin position="13"/>
        <end position="75"/>
    </location>
</feature>
<dbReference type="InterPro" id="IPR036390">
    <property type="entry name" value="WH_DNA-bd_sf"/>
</dbReference>
<evidence type="ECO:0000256" key="1">
    <source>
        <dbReference type="ARBA" id="ARBA00023015"/>
    </source>
</evidence>
<evidence type="ECO:0000259" key="4">
    <source>
        <dbReference type="PROSITE" id="PS51077"/>
    </source>
</evidence>
<dbReference type="InterPro" id="IPR014757">
    <property type="entry name" value="Tscrpt_reg_IclR_C"/>
</dbReference>
<evidence type="ECO:0000256" key="3">
    <source>
        <dbReference type="ARBA" id="ARBA00023163"/>
    </source>
</evidence>
<protein>
    <submittedName>
        <fullName evidence="6">IclR family transcriptional regulator</fullName>
    </submittedName>
</protein>
<proteinExistence type="predicted"/>
<dbReference type="Gene3D" id="1.10.10.10">
    <property type="entry name" value="Winged helix-like DNA-binding domain superfamily/Winged helix DNA-binding domain"/>
    <property type="match status" value="1"/>
</dbReference>
<organism evidence="6 7">
    <name type="scientific">Saccharopolyspora mangrovi</name>
    <dbReference type="NCBI Taxonomy" id="3082379"/>
    <lineage>
        <taxon>Bacteria</taxon>
        <taxon>Bacillati</taxon>
        <taxon>Actinomycetota</taxon>
        <taxon>Actinomycetes</taxon>
        <taxon>Pseudonocardiales</taxon>
        <taxon>Pseudonocardiaceae</taxon>
        <taxon>Saccharopolyspora</taxon>
    </lineage>
</organism>
<gene>
    <name evidence="6" type="ORF">R4I43_03165</name>
</gene>
<dbReference type="SUPFAM" id="SSF55781">
    <property type="entry name" value="GAF domain-like"/>
    <property type="match status" value="1"/>
</dbReference>
<keyword evidence="2" id="KW-0238">DNA-binding</keyword>
<accession>A0ABU6A4P2</accession>
<dbReference type="EMBL" id="JAWLNX010000002">
    <property type="protein sequence ID" value="MEB3366394.1"/>
    <property type="molecule type" value="Genomic_DNA"/>
</dbReference>
<dbReference type="SUPFAM" id="SSF46785">
    <property type="entry name" value="Winged helix' DNA-binding domain"/>
    <property type="match status" value="1"/>
</dbReference>
<dbReference type="InterPro" id="IPR050707">
    <property type="entry name" value="HTH_MetabolicPath_Reg"/>
</dbReference>
<dbReference type="SMART" id="SM00346">
    <property type="entry name" value="HTH_ICLR"/>
    <property type="match status" value="1"/>
</dbReference>
<name>A0ABU6A4P2_9PSEU</name>
<sequence>MSESMSSPSRTGAQAVERALTVLRALEDSEEPLGVTELARQTELTLSTAHRLARTLTDSGLLAQDPITERYQLGPTLVVLGEKAAQRLGYDQVLPMLRELSAATGESINLGIRTGDDVHVALHVPSPQPLRFDQPAGTTVPLHVSAMGKCLLAHVGEIEDQVNGLGSLPRVTDRSITQRNKLKAELELVRERGWALNDEERNPGVRAIAVPVLRDGTAVAAIAVQGPTIRLTEDRLDDIAAQLRSTAQTVAPGLGRKVIDQTVSGSDPA</sequence>
<dbReference type="Gene3D" id="3.30.450.40">
    <property type="match status" value="1"/>
</dbReference>
<dbReference type="RefSeq" id="WP_324263971.1">
    <property type="nucleotide sequence ID" value="NZ_JAWLNX010000002.1"/>
</dbReference>
<evidence type="ECO:0000259" key="5">
    <source>
        <dbReference type="PROSITE" id="PS51078"/>
    </source>
</evidence>
<dbReference type="PROSITE" id="PS51078">
    <property type="entry name" value="ICLR_ED"/>
    <property type="match status" value="1"/>
</dbReference>
<dbReference type="Pfam" id="PF09339">
    <property type="entry name" value="HTH_IclR"/>
    <property type="match status" value="1"/>
</dbReference>
<keyword evidence="7" id="KW-1185">Reference proteome</keyword>
<dbReference type="InterPro" id="IPR029016">
    <property type="entry name" value="GAF-like_dom_sf"/>
</dbReference>
<dbReference type="PANTHER" id="PTHR30136">
    <property type="entry name" value="HELIX-TURN-HELIX TRANSCRIPTIONAL REGULATOR, ICLR FAMILY"/>
    <property type="match status" value="1"/>
</dbReference>
<dbReference type="InterPro" id="IPR005471">
    <property type="entry name" value="Tscrpt_reg_IclR_N"/>
</dbReference>
<keyword evidence="3" id="KW-0804">Transcription</keyword>
<dbReference type="Proteomes" id="UP001327093">
    <property type="component" value="Unassembled WGS sequence"/>
</dbReference>
<dbReference type="Pfam" id="PF01614">
    <property type="entry name" value="IclR_C"/>
    <property type="match status" value="1"/>
</dbReference>
<dbReference type="InterPro" id="IPR036388">
    <property type="entry name" value="WH-like_DNA-bd_sf"/>
</dbReference>
<evidence type="ECO:0000313" key="6">
    <source>
        <dbReference type="EMBL" id="MEB3366394.1"/>
    </source>
</evidence>
<evidence type="ECO:0000313" key="7">
    <source>
        <dbReference type="Proteomes" id="UP001327093"/>
    </source>
</evidence>
<feature type="domain" description="IclR-ED" evidence="5">
    <location>
        <begin position="76"/>
        <end position="256"/>
    </location>
</feature>